<sequence length="79" mass="9241">MNHLQFIATHFRQILKVWRIAFSGHVIPQESSLQKSSPFRNDLLTYASSIVRNLDTSPYHIPQPYPIDESLPMLGWYKI</sequence>
<feature type="non-terminal residue" evidence="1">
    <location>
        <position position="79"/>
    </location>
</feature>
<name>A0A133PUB8_9BACT</name>
<dbReference type="RefSeq" id="WP_231728377.1">
    <property type="nucleotide sequence ID" value="NZ_KQ957338.1"/>
</dbReference>
<accession>A0A133PUB8</accession>
<evidence type="ECO:0000313" key="2">
    <source>
        <dbReference type="Proteomes" id="UP000070533"/>
    </source>
</evidence>
<comment type="caution">
    <text evidence="1">The sequence shown here is derived from an EMBL/GenBank/DDBJ whole genome shotgun (WGS) entry which is preliminary data.</text>
</comment>
<dbReference type="AlphaFoldDB" id="A0A133PUB8"/>
<organism evidence="1 2">
    <name type="scientific">Prevotella corporis</name>
    <dbReference type="NCBI Taxonomy" id="28128"/>
    <lineage>
        <taxon>Bacteria</taxon>
        <taxon>Pseudomonadati</taxon>
        <taxon>Bacteroidota</taxon>
        <taxon>Bacteroidia</taxon>
        <taxon>Bacteroidales</taxon>
        <taxon>Prevotellaceae</taxon>
        <taxon>Prevotella</taxon>
    </lineage>
</organism>
<gene>
    <name evidence="1" type="ORF">HMPREF3226_02620</name>
</gene>
<keyword evidence="2" id="KW-1185">Reference proteome</keyword>
<proteinExistence type="predicted"/>
<protein>
    <submittedName>
        <fullName evidence="1">Uncharacterized protein</fullName>
    </submittedName>
</protein>
<reference evidence="2" key="1">
    <citation type="submission" date="2016-01" db="EMBL/GenBank/DDBJ databases">
        <authorList>
            <person name="Mitreva M."/>
            <person name="Pepin K.H."/>
            <person name="Mihindukulasuriya K.A."/>
            <person name="Fulton R."/>
            <person name="Fronick C."/>
            <person name="O'Laughlin M."/>
            <person name="Miner T."/>
            <person name="Herter B."/>
            <person name="Rosa B.A."/>
            <person name="Cordes M."/>
            <person name="Tomlinson C."/>
            <person name="Wollam A."/>
            <person name="Palsikar V.B."/>
            <person name="Mardis E.R."/>
            <person name="Wilson R.K."/>
        </authorList>
    </citation>
    <scope>NUCLEOTIDE SEQUENCE [LARGE SCALE GENOMIC DNA]</scope>
    <source>
        <strain evidence="2">MJR7716</strain>
    </source>
</reference>
<dbReference type="EMBL" id="LRQG01000251">
    <property type="protein sequence ID" value="KXA32715.1"/>
    <property type="molecule type" value="Genomic_DNA"/>
</dbReference>
<evidence type="ECO:0000313" key="1">
    <source>
        <dbReference type="EMBL" id="KXA32715.1"/>
    </source>
</evidence>
<dbReference type="PATRIC" id="fig|28128.5.peg.2695"/>
<dbReference type="Proteomes" id="UP000070533">
    <property type="component" value="Unassembled WGS sequence"/>
</dbReference>